<dbReference type="STRING" id="599839.J4H1A0"/>
<keyword evidence="2" id="KW-0456">Lyase</keyword>
<accession>J4H1A0</accession>
<evidence type="ECO:0000256" key="1">
    <source>
        <dbReference type="ARBA" id="ARBA00022793"/>
    </source>
</evidence>
<dbReference type="EMBL" id="HE796939">
    <property type="protein sequence ID" value="CCL99549.1"/>
    <property type="molecule type" value="Genomic_DNA"/>
</dbReference>
<keyword evidence="1" id="KW-0210">Decarboxylase</keyword>
<dbReference type="PANTHER" id="PTHR10067">
    <property type="entry name" value="PHOSPHATIDYLSERINE DECARBOXYLASE"/>
    <property type="match status" value="1"/>
</dbReference>
<dbReference type="HOGENOM" id="CLU_033450_1_0_1"/>
<evidence type="ECO:0000313" key="5">
    <source>
        <dbReference type="Proteomes" id="UP000006352"/>
    </source>
</evidence>
<dbReference type="GO" id="GO:0006646">
    <property type="term" value="P:phosphatidylethanolamine biosynthetic process"/>
    <property type="evidence" value="ECO:0007669"/>
    <property type="project" value="TreeGrafter"/>
</dbReference>
<dbReference type="Pfam" id="PF02666">
    <property type="entry name" value="PS_Dcarbxylase"/>
    <property type="match status" value="1"/>
</dbReference>
<dbReference type="GO" id="GO:0004609">
    <property type="term" value="F:phosphatidylserine decarboxylase activity"/>
    <property type="evidence" value="ECO:0007669"/>
    <property type="project" value="InterPro"/>
</dbReference>
<protein>
    <recommendedName>
        <fullName evidence="3">L-tryptophan decarboxylase PsiD-like domain-containing protein</fullName>
    </recommendedName>
</protein>
<name>J4H1A0_9APHY</name>
<dbReference type="GO" id="GO:0005739">
    <property type="term" value="C:mitochondrion"/>
    <property type="evidence" value="ECO:0007669"/>
    <property type="project" value="TreeGrafter"/>
</dbReference>
<organism evidence="4 5">
    <name type="scientific">Fibroporia radiculosa</name>
    <dbReference type="NCBI Taxonomy" id="599839"/>
    <lineage>
        <taxon>Eukaryota</taxon>
        <taxon>Fungi</taxon>
        <taxon>Dikarya</taxon>
        <taxon>Basidiomycota</taxon>
        <taxon>Agaricomycotina</taxon>
        <taxon>Agaricomycetes</taxon>
        <taxon>Polyporales</taxon>
        <taxon>Fibroporiaceae</taxon>
        <taxon>Fibroporia</taxon>
    </lineage>
</organism>
<proteinExistence type="predicted"/>
<evidence type="ECO:0000313" key="4">
    <source>
        <dbReference type="EMBL" id="CCL99549.1"/>
    </source>
</evidence>
<dbReference type="Pfam" id="PF12588">
    <property type="entry name" value="PSDC"/>
    <property type="match status" value="1"/>
</dbReference>
<dbReference type="InParanoid" id="J4H1A0"/>
<dbReference type="GeneID" id="24094460"/>
<keyword evidence="5" id="KW-1185">Reference proteome</keyword>
<dbReference type="Proteomes" id="UP000006352">
    <property type="component" value="Unassembled WGS sequence"/>
</dbReference>
<evidence type="ECO:0000259" key="3">
    <source>
        <dbReference type="Pfam" id="PF12588"/>
    </source>
</evidence>
<dbReference type="PANTHER" id="PTHR10067:SF9">
    <property type="entry name" value="PHOSPHATIDYLSERINE DECARBOXYLASE FAMILY PROTEIN (AFU_ORTHOLOGUE AFUA_7G01730)"/>
    <property type="match status" value="1"/>
</dbReference>
<dbReference type="InterPro" id="IPR022237">
    <property type="entry name" value="PsiD-like"/>
</dbReference>
<sequence length="439" mass="49536">MAQLFVAHRVGGWLPQDHSVLRAWLADKIKALETFDGVFDPVITEFQELIENNPEIYQGFHRMFDEVPAKPPYNNDPTGLQPQVRDYMTMLRLFNDVIKKAPEYYVNPDLTKSNGLIGFPINAILDWPMGTTSGFTTFINPKVNAMFAKMFRVWTKFLQSPASCNVLVTTEPYGWFSQAAVTQMELGKPFDQVFVTKSPNPDEHYGYESWDDFFTRQFLPGERPLPPQVLRSSQSDALITSACESGVLRIRHDVNARDQFWLKGQPYSLYHMLNDDPFAEQFVGGTVYQAFLSAMNYHRWHSPVNGQIEKIVLVPGTYYAEAPFEGFENPDGGPDPAAPDLSQAFITAVAARALVFIRANDPKIGLMCFIAVGMSEVSSCDVTVREGNVVKQGDQLGMFHFGGSTHCLVFRKDTNVIFEDFVKMKDAKVKLNELIAHVE</sequence>
<dbReference type="OrthoDB" id="5973539at2759"/>
<evidence type="ECO:0000256" key="2">
    <source>
        <dbReference type="ARBA" id="ARBA00023239"/>
    </source>
</evidence>
<dbReference type="RefSeq" id="XP_012178832.1">
    <property type="nucleotide sequence ID" value="XM_012323442.1"/>
</dbReference>
<feature type="domain" description="L-tryptophan decarboxylase PsiD-like" evidence="3">
    <location>
        <begin position="41"/>
        <end position="184"/>
    </location>
</feature>
<dbReference type="InterPro" id="IPR003817">
    <property type="entry name" value="PS_Dcarbxylase"/>
</dbReference>
<gene>
    <name evidence="4" type="ORF">FIBRA_01567</name>
</gene>
<dbReference type="AlphaFoldDB" id="J4H1A0"/>
<reference evidence="4 5" key="1">
    <citation type="journal article" date="2012" name="Appl. Environ. Microbiol.">
        <title>Short-read sequencing for genomic analysis of the brown rot fungus Fibroporia radiculosa.</title>
        <authorList>
            <person name="Tang J.D."/>
            <person name="Perkins A.D."/>
            <person name="Sonstegard T.S."/>
            <person name="Schroeder S.G."/>
            <person name="Burgess S.C."/>
            <person name="Diehl S.V."/>
        </authorList>
    </citation>
    <scope>NUCLEOTIDE SEQUENCE [LARGE SCALE GENOMIC DNA]</scope>
    <source>
        <strain evidence="4 5">TFFH 294</strain>
    </source>
</reference>